<keyword evidence="1" id="KW-0812">Transmembrane</keyword>
<dbReference type="AlphaFoldDB" id="A0AA37U6I3"/>
<reference evidence="4 5" key="1">
    <citation type="journal article" date="2014" name="Int. J. Syst. Evol. Microbiol.">
        <title>Complete genome sequence of Corynebacterium casei LMG S-19264T (=DSM 44701T), isolated from a smear-ripened cheese.</title>
        <authorList>
            <consortium name="US DOE Joint Genome Institute (JGI-PGF)"/>
            <person name="Walter F."/>
            <person name="Albersmeier A."/>
            <person name="Kalinowski J."/>
            <person name="Ruckert C."/>
        </authorList>
    </citation>
    <scope>NUCLEOTIDE SEQUENCE [LARGE SCALE GENOMIC DNA]</scope>
    <source>
        <strain evidence="4 5">NBRC 111766</strain>
    </source>
</reference>
<keyword evidence="1" id="KW-1133">Transmembrane helix</keyword>
<feature type="transmembrane region" description="Helical" evidence="1">
    <location>
        <begin position="184"/>
        <end position="205"/>
    </location>
</feature>
<comment type="caution">
    <text evidence="4">The sequence shown here is derived from an EMBL/GenBank/DDBJ whole genome shotgun (WGS) entry which is preliminary data.</text>
</comment>
<evidence type="ECO:0000256" key="1">
    <source>
        <dbReference type="SAM" id="Phobius"/>
    </source>
</evidence>
<feature type="domain" description="EamA" evidence="2">
    <location>
        <begin position="156"/>
        <end position="284"/>
    </location>
</feature>
<gene>
    <name evidence="3" type="ORF">GCM10010873_30320</name>
    <name evidence="4" type="ORF">GCM10010873_34230</name>
</gene>
<feature type="transmembrane region" description="Helical" evidence="1">
    <location>
        <begin position="12"/>
        <end position="32"/>
    </location>
</feature>
<dbReference type="EMBL" id="BSPP01000011">
    <property type="protein sequence ID" value="GLS88058.1"/>
    <property type="molecule type" value="Genomic_DNA"/>
</dbReference>
<feature type="domain" description="EamA" evidence="2">
    <location>
        <begin position="13"/>
        <end position="144"/>
    </location>
</feature>
<proteinExistence type="predicted"/>
<keyword evidence="1" id="KW-0472">Membrane</keyword>
<feature type="transmembrane region" description="Helical" evidence="1">
    <location>
        <begin position="72"/>
        <end position="94"/>
    </location>
</feature>
<dbReference type="GO" id="GO:0016020">
    <property type="term" value="C:membrane"/>
    <property type="evidence" value="ECO:0007669"/>
    <property type="project" value="InterPro"/>
</dbReference>
<evidence type="ECO:0000313" key="5">
    <source>
        <dbReference type="Proteomes" id="UP001157355"/>
    </source>
</evidence>
<dbReference type="Proteomes" id="UP001157355">
    <property type="component" value="Unassembled WGS sequence"/>
</dbReference>
<name>A0AA37U6I3_9RHOB</name>
<feature type="transmembrane region" description="Helical" evidence="1">
    <location>
        <begin position="44"/>
        <end position="60"/>
    </location>
</feature>
<sequence length="297" mass="31707">MDQTTNAPLKGAVFMVLAGIAFASANAITWTVTYKMGFKPQSDAFWQYAIATVFSLPLIWRQGAASLKTRHPLLHGLRILLSVLGVQAFTQAFAAGMAPWHVVALVMTSPFFVLIGAAVFLREHVGANRWLAAVIGFSGAMILLRPWEGGLSAASLYPIAAAICWGGASLITKRLTRSEPQAAITLWLLLLLTPINGLFSLQAGFEMPTGAVLGLLILGGAIMFAAQHFLTLAYAAADAGFVQPFDDLKLFSNIAVSWLVLGFAPEGAYWLGVALILAGSLYLLWSERQLQTSPAAG</sequence>
<keyword evidence="5" id="KW-1185">Reference proteome</keyword>
<evidence type="ECO:0000313" key="3">
    <source>
        <dbReference type="EMBL" id="GLS88058.1"/>
    </source>
</evidence>
<accession>A0AA37U6I3</accession>
<dbReference type="SUPFAM" id="SSF103481">
    <property type="entry name" value="Multidrug resistance efflux transporter EmrE"/>
    <property type="match status" value="2"/>
</dbReference>
<reference evidence="4" key="2">
    <citation type="submission" date="2023-01" db="EMBL/GenBank/DDBJ databases">
        <title>Draft genome sequence of Cypionkella aquatica strain NBRC 111766.</title>
        <authorList>
            <person name="Sun Q."/>
            <person name="Mori K."/>
        </authorList>
    </citation>
    <scope>NUCLEOTIDE SEQUENCE</scope>
    <source>
        <strain evidence="4">NBRC 111766</strain>
    </source>
</reference>
<dbReference type="InterPro" id="IPR000620">
    <property type="entry name" value="EamA_dom"/>
</dbReference>
<dbReference type="Pfam" id="PF00892">
    <property type="entry name" value="EamA"/>
    <property type="match status" value="2"/>
</dbReference>
<evidence type="ECO:0000259" key="2">
    <source>
        <dbReference type="Pfam" id="PF00892"/>
    </source>
</evidence>
<feature type="transmembrane region" description="Helical" evidence="1">
    <location>
        <begin position="100"/>
        <end position="121"/>
    </location>
</feature>
<protein>
    <submittedName>
        <fullName evidence="4">Membrane protein</fullName>
    </submittedName>
</protein>
<evidence type="ECO:0000313" key="4">
    <source>
        <dbReference type="EMBL" id="GLS88449.1"/>
    </source>
</evidence>
<feature type="transmembrane region" description="Helical" evidence="1">
    <location>
        <begin position="130"/>
        <end position="147"/>
    </location>
</feature>
<feature type="transmembrane region" description="Helical" evidence="1">
    <location>
        <begin position="248"/>
        <end position="263"/>
    </location>
</feature>
<dbReference type="EMBL" id="BSPP01000012">
    <property type="protein sequence ID" value="GLS88449.1"/>
    <property type="molecule type" value="Genomic_DNA"/>
</dbReference>
<feature type="transmembrane region" description="Helical" evidence="1">
    <location>
        <begin position="211"/>
        <end position="236"/>
    </location>
</feature>
<organism evidence="4 5">
    <name type="scientific">Cypionkella aquatica</name>
    <dbReference type="NCBI Taxonomy" id="1756042"/>
    <lineage>
        <taxon>Bacteria</taxon>
        <taxon>Pseudomonadati</taxon>
        <taxon>Pseudomonadota</taxon>
        <taxon>Alphaproteobacteria</taxon>
        <taxon>Rhodobacterales</taxon>
        <taxon>Paracoccaceae</taxon>
        <taxon>Cypionkella</taxon>
    </lineage>
</organism>
<dbReference type="RefSeq" id="WP_284326233.1">
    <property type="nucleotide sequence ID" value="NZ_BSPP01000011.1"/>
</dbReference>
<dbReference type="InterPro" id="IPR037185">
    <property type="entry name" value="EmrE-like"/>
</dbReference>
<feature type="transmembrane region" description="Helical" evidence="1">
    <location>
        <begin position="153"/>
        <end position="172"/>
    </location>
</feature>